<sequence>MKYFISHIFSSSLICQYCYNENINFMYYIRTRHCQIFYITSFLLILFNLQILL</sequence>
<organism evidence="2">
    <name type="scientific">viral metagenome</name>
    <dbReference type="NCBI Taxonomy" id="1070528"/>
    <lineage>
        <taxon>unclassified sequences</taxon>
        <taxon>metagenomes</taxon>
        <taxon>organismal metagenomes</taxon>
    </lineage>
</organism>
<dbReference type="EMBL" id="MN739506">
    <property type="protein sequence ID" value="QHT09030.1"/>
    <property type="molecule type" value="Genomic_DNA"/>
</dbReference>
<accession>A0A6C0CYJ1</accession>
<evidence type="ECO:0000313" key="2">
    <source>
        <dbReference type="EMBL" id="QHT09030.1"/>
    </source>
</evidence>
<dbReference type="AlphaFoldDB" id="A0A6C0CYJ1"/>
<name>A0A6C0CYJ1_9ZZZZ</name>
<protein>
    <submittedName>
        <fullName evidence="2">Uncharacterized protein</fullName>
    </submittedName>
</protein>
<keyword evidence="1" id="KW-0812">Transmembrane</keyword>
<evidence type="ECO:0000256" key="1">
    <source>
        <dbReference type="SAM" id="Phobius"/>
    </source>
</evidence>
<keyword evidence="1" id="KW-1133">Transmembrane helix</keyword>
<reference evidence="2" key="1">
    <citation type="journal article" date="2020" name="Nature">
        <title>Giant virus diversity and host interactions through global metagenomics.</title>
        <authorList>
            <person name="Schulz F."/>
            <person name="Roux S."/>
            <person name="Paez-Espino D."/>
            <person name="Jungbluth S."/>
            <person name="Walsh D.A."/>
            <person name="Denef V.J."/>
            <person name="McMahon K.D."/>
            <person name="Konstantinidis K.T."/>
            <person name="Eloe-Fadrosh E.A."/>
            <person name="Kyrpides N.C."/>
            <person name="Woyke T."/>
        </authorList>
    </citation>
    <scope>NUCLEOTIDE SEQUENCE</scope>
    <source>
        <strain evidence="2">GVMAG-M-3300023109-53</strain>
    </source>
</reference>
<proteinExistence type="predicted"/>
<keyword evidence="1" id="KW-0472">Membrane</keyword>
<feature type="transmembrane region" description="Helical" evidence="1">
    <location>
        <begin position="36"/>
        <end position="52"/>
    </location>
</feature>